<proteinExistence type="predicted"/>
<evidence type="ECO:0000313" key="2">
    <source>
        <dbReference type="Proteomes" id="UP000825072"/>
    </source>
</evidence>
<dbReference type="RefSeq" id="WP_002526638.1">
    <property type="nucleotide sequence ID" value="NZ_AP024747.1"/>
</dbReference>
<dbReference type="AlphaFoldDB" id="A0AAD1KNS6"/>
<reference evidence="1" key="1">
    <citation type="submission" date="2021-06" db="EMBL/GenBank/DDBJ databases">
        <title>Genome sequence of Cutibacterium modestum strain KB17-24694.</title>
        <authorList>
            <person name="Dekio I."/>
            <person name="Asahina A."/>
            <person name="Nishida M."/>
        </authorList>
    </citation>
    <scope>NUCLEOTIDE SEQUENCE</scope>
    <source>
        <strain evidence="1">KB17-24694</strain>
    </source>
</reference>
<sequence length="51" mass="5905">MANPNIDLARIPRWCDARVPKDLLDQLKIEADIEARLFPIARLRYTKATVL</sequence>
<gene>
    <name evidence="1" type="ORF">KB1_09390</name>
</gene>
<accession>A0AAD1KNS6</accession>
<protein>
    <submittedName>
        <fullName evidence="1">Uncharacterized protein</fullName>
    </submittedName>
</protein>
<name>A0AAD1KNS6_9ACTN</name>
<dbReference type="GeneID" id="92881938"/>
<organism evidence="1 2">
    <name type="scientific">Cutibacterium modestum</name>
    <dbReference type="NCBI Taxonomy" id="2559073"/>
    <lineage>
        <taxon>Bacteria</taxon>
        <taxon>Bacillati</taxon>
        <taxon>Actinomycetota</taxon>
        <taxon>Actinomycetes</taxon>
        <taxon>Propionibacteriales</taxon>
        <taxon>Propionibacteriaceae</taxon>
        <taxon>Cutibacterium</taxon>
    </lineage>
</organism>
<dbReference type="EMBL" id="AP024747">
    <property type="protein sequence ID" value="BCY24949.1"/>
    <property type="molecule type" value="Genomic_DNA"/>
</dbReference>
<dbReference type="Proteomes" id="UP000825072">
    <property type="component" value="Chromosome 1"/>
</dbReference>
<evidence type="ECO:0000313" key="1">
    <source>
        <dbReference type="EMBL" id="BCY24949.1"/>
    </source>
</evidence>